<keyword evidence="1" id="KW-0812">Transmembrane</keyword>
<dbReference type="KEGG" id="fpp:FPB0191_02145"/>
<gene>
    <name evidence="3" type="ORF">FPB0191_02145</name>
</gene>
<evidence type="ECO:0000313" key="4">
    <source>
        <dbReference type="Proteomes" id="UP000030901"/>
    </source>
</evidence>
<dbReference type="InterPro" id="IPR029117">
    <property type="entry name" value="Ntox17"/>
</dbReference>
<proteinExistence type="predicted"/>
<organism evidence="3 4">
    <name type="scientific">Frischella perrara</name>
    <dbReference type="NCBI Taxonomy" id="1267021"/>
    <lineage>
        <taxon>Bacteria</taxon>
        <taxon>Pseudomonadati</taxon>
        <taxon>Pseudomonadota</taxon>
        <taxon>Gammaproteobacteria</taxon>
        <taxon>Orbales</taxon>
        <taxon>Orbaceae</taxon>
        <taxon>Frischella</taxon>
    </lineage>
</organism>
<keyword evidence="4" id="KW-1185">Reference proteome</keyword>
<dbReference type="EMBL" id="CP009056">
    <property type="protein sequence ID" value="AJA45951.1"/>
    <property type="molecule type" value="Genomic_DNA"/>
</dbReference>
<sequence>MYFYQLMLAKDWQQLEDNYQLSNQQSGYYSPKPKRIKYFYDNQYQDIVKQLVNEPESCKNFYLVLQQVGLPYQTYYHKCADKVAKVLTTALYNEQVILIHQPQINGYHDNSSFSCNEFRSIPVIKKDPYYESDDSWLIVNLQNHHPEQIQILDASNNQLVTNTQTSANEIFLKHGDAFSSIQVLPKVHILLGGLQGNYDLTLRGDKSLRVKSLAQSWLDELSNLLRSGNSPFTVEQDEALASLINYGVSPQHYNQTKKIDDESAFRPDETIGVFFYQMLALLHKTDFITAKRRIGNIGADEGEGAIPDVKLLKQTLKALHNIRHSDGQDKTDYAYHSNKLTLTANEYLSKPLVLDGTDHENDYESLLKQEVKHYTQLDQLSEIESLYFNAIKLLKLMREPGLIRHVETRREYQLKATKLDYSYVELKPLDYIQLELHRNYRYEIISDNNAYRIVGRFNPDGKVNIKIPSKWSATKHWHLNAEPVEKDFVAKLFPKLVNPTFTKQDINNTLIGIGSGGIVGGITGYFYGDQIKETVIENLPRITGAMQVAGGAVSLYVAGVVGATGIGAPLAAVIGFVALDNIQAGMRSMYTNQYTPTYGGELIEWSGLLPKGYGEIAYSLVDIGLVGKASALLKTTSQSTNIIKFKPINSAKGGRALTPTEVTISIEKIHLNQANKIELKEPTFNPHGSLGSAKPWTIAQRLKYAKLPTTGKIRFVPRKRYKPNDPLERGPNNGYVDNFNNEWVKGPSRTAGQEFEWDVQLSKLGNKQLGWASRDGKHLNVSLDGKITHK</sequence>
<dbReference type="AlphaFoldDB" id="A0A0A7S9I2"/>
<feature type="transmembrane region" description="Helical" evidence="1">
    <location>
        <begin position="555"/>
        <end position="579"/>
    </location>
</feature>
<dbReference type="Pfam" id="PF15524">
    <property type="entry name" value="Ntox17"/>
    <property type="match status" value="1"/>
</dbReference>
<keyword evidence="1" id="KW-1133">Transmembrane helix</keyword>
<name>A0A0A7S9I2_FRIPE</name>
<evidence type="ECO:0000259" key="2">
    <source>
        <dbReference type="Pfam" id="PF15524"/>
    </source>
</evidence>
<dbReference type="RefSeq" id="WP_039105998.1">
    <property type="nucleotide sequence ID" value="NZ_CP009056.1"/>
</dbReference>
<feature type="domain" description="Novel toxin 17" evidence="2">
    <location>
        <begin position="696"/>
        <end position="789"/>
    </location>
</feature>
<keyword evidence="1" id="KW-0472">Membrane</keyword>
<accession>A0A0A7S9I2</accession>
<evidence type="ECO:0000313" key="3">
    <source>
        <dbReference type="EMBL" id="AJA45951.1"/>
    </source>
</evidence>
<dbReference type="Proteomes" id="UP000030901">
    <property type="component" value="Chromosome"/>
</dbReference>
<protein>
    <submittedName>
        <fullName evidence="3">Putative toxin 45</fullName>
    </submittedName>
</protein>
<dbReference type="HOGENOM" id="CLU_355183_0_0_6"/>
<evidence type="ECO:0000256" key="1">
    <source>
        <dbReference type="SAM" id="Phobius"/>
    </source>
</evidence>
<reference evidence="3 4" key="1">
    <citation type="journal article" date="2014" name="Appl. Environ. Microbiol.">
        <title>Gut symbionts from distinct hosts exhibit genotoxic activity via divergent colibactin biosynthetic pathways.</title>
        <authorList>
            <person name="Engel P."/>
            <person name="Vizcaino M.I."/>
            <person name="Crawford J.M."/>
        </authorList>
    </citation>
    <scope>NUCLEOTIDE SEQUENCE [LARGE SCALE GENOMIC DNA]</scope>
    <source>
        <strain evidence="3 4">PEB0191</strain>
    </source>
</reference>